<dbReference type="Gene3D" id="2.60.40.10">
    <property type="entry name" value="Immunoglobulins"/>
    <property type="match status" value="1"/>
</dbReference>
<evidence type="ECO:0000313" key="4">
    <source>
        <dbReference type="Proteomes" id="UP000478052"/>
    </source>
</evidence>
<dbReference type="InterPro" id="IPR003599">
    <property type="entry name" value="Ig_sub"/>
</dbReference>
<name>A0A6G0ZF34_APHCR</name>
<protein>
    <submittedName>
        <fullName evidence="3">Neural cell adhesion molecule 1-like</fullName>
    </submittedName>
</protein>
<feature type="region of interest" description="Disordered" evidence="1">
    <location>
        <begin position="1"/>
        <end position="25"/>
    </location>
</feature>
<dbReference type="EMBL" id="VUJU01000570">
    <property type="protein sequence ID" value="KAF0769589.1"/>
    <property type="molecule type" value="Genomic_DNA"/>
</dbReference>
<dbReference type="InterPro" id="IPR013098">
    <property type="entry name" value="Ig_I-set"/>
</dbReference>
<dbReference type="InterPro" id="IPR003598">
    <property type="entry name" value="Ig_sub2"/>
</dbReference>
<dbReference type="SUPFAM" id="SSF48726">
    <property type="entry name" value="Immunoglobulin"/>
    <property type="match status" value="1"/>
</dbReference>
<dbReference type="Pfam" id="PF07679">
    <property type="entry name" value="I-set"/>
    <property type="match status" value="1"/>
</dbReference>
<feature type="domain" description="Ig-like" evidence="2">
    <location>
        <begin position="14"/>
        <end position="107"/>
    </location>
</feature>
<organism evidence="3 4">
    <name type="scientific">Aphis craccivora</name>
    <name type="common">Cowpea aphid</name>
    <dbReference type="NCBI Taxonomy" id="307492"/>
    <lineage>
        <taxon>Eukaryota</taxon>
        <taxon>Metazoa</taxon>
        <taxon>Ecdysozoa</taxon>
        <taxon>Arthropoda</taxon>
        <taxon>Hexapoda</taxon>
        <taxon>Insecta</taxon>
        <taxon>Pterygota</taxon>
        <taxon>Neoptera</taxon>
        <taxon>Paraneoptera</taxon>
        <taxon>Hemiptera</taxon>
        <taxon>Sternorrhyncha</taxon>
        <taxon>Aphidomorpha</taxon>
        <taxon>Aphidoidea</taxon>
        <taxon>Aphididae</taxon>
        <taxon>Aphidini</taxon>
        <taxon>Aphis</taxon>
        <taxon>Aphis</taxon>
    </lineage>
</organism>
<accession>A0A6G0ZF34</accession>
<keyword evidence="4" id="KW-1185">Reference proteome</keyword>
<dbReference type="SMART" id="SM00408">
    <property type="entry name" value="IGc2"/>
    <property type="match status" value="1"/>
</dbReference>
<proteinExistence type="predicted"/>
<comment type="caution">
    <text evidence="3">The sequence shown here is derived from an EMBL/GenBank/DDBJ whole genome shotgun (WGS) entry which is preliminary data.</text>
</comment>
<dbReference type="InterPro" id="IPR036179">
    <property type="entry name" value="Ig-like_dom_sf"/>
</dbReference>
<dbReference type="Proteomes" id="UP000478052">
    <property type="component" value="Unassembled WGS sequence"/>
</dbReference>
<evidence type="ECO:0000313" key="3">
    <source>
        <dbReference type="EMBL" id="KAF0769589.1"/>
    </source>
</evidence>
<dbReference type="AlphaFoldDB" id="A0A6G0ZF34"/>
<dbReference type="InterPro" id="IPR007110">
    <property type="entry name" value="Ig-like_dom"/>
</dbReference>
<dbReference type="PROSITE" id="PS50835">
    <property type="entry name" value="IG_LIKE"/>
    <property type="match status" value="1"/>
</dbReference>
<evidence type="ECO:0000259" key="2">
    <source>
        <dbReference type="PROSITE" id="PS50835"/>
    </source>
</evidence>
<evidence type="ECO:0000256" key="1">
    <source>
        <dbReference type="SAM" id="MobiDB-lite"/>
    </source>
</evidence>
<sequence length="118" mass="13079">MLSFASPKRPTQNPEPDPLPTFGSQGRRFRVVTNDTVVLPCDVINPGVYILAWKKGIAVLTAGSTKVSPDERIRLVDGNNLEIRDIQTNDAGNYVCQIATLKPREISHTVEILEHVRT</sequence>
<gene>
    <name evidence="3" type="ORF">FWK35_00015939</name>
</gene>
<dbReference type="InterPro" id="IPR013783">
    <property type="entry name" value="Ig-like_fold"/>
</dbReference>
<dbReference type="OrthoDB" id="6159398at2759"/>
<dbReference type="SMART" id="SM00409">
    <property type="entry name" value="IG"/>
    <property type="match status" value="1"/>
</dbReference>
<dbReference type="CDD" id="cd00096">
    <property type="entry name" value="Ig"/>
    <property type="match status" value="1"/>
</dbReference>
<reference evidence="3 4" key="1">
    <citation type="submission" date="2019-08" db="EMBL/GenBank/DDBJ databases">
        <title>Whole genome of Aphis craccivora.</title>
        <authorList>
            <person name="Voronova N.V."/>
            <person name="Shulinski R.S."/>
            <person name="Bandarenka Y.V."/>
            <person name="Zhorov D.G."/>
            <person name="Warner D."/>
        </authorList>
    </citation>
    <scope>NUCLEOTIDE SEQUENCE [LARGE SCALE GENOMIC DNA]</scope>
    <source>
        <strain evidence="3">180601</strain>
        <tissue evidence="3">Whole Body</tissue>
    </source>
</reference>